<dbReference type="Gene3D" id="3.40.190.10">
    <property type="entry name" value="Periplasmic binding protein-like II"/>
    <property type="match status" value="2"/>
</dbReference>
<evidence type="ECO:0000256" key="1">
    <source>
        <dbReference type="ARBA" id="ARBA00004196"/>
    </source>
</evidence>
<dbReference type="RefSeq" id="WP_208719380.1">
    <property type="nucleotide sequence ID" value="NZ_CP024770.1"/>
</dbReference>
<dbReference type="AlphaFoldDB" id="A0A6B9G6H7"/>
<organism evidence="7 8">
    <name type="scientific">Pantoea cypripedii</name>
    <name type="common">Pectobacterium cypripedii</name>
    <name type="synonym">Erwinia cypripedii</name>
    <dbReference type="NCBI Taxonomy" id="55209"/>
    <lineage>
        <taxon>Bacteria</taxon>
        <taxon>Pseudomonadati</taxon>
        <taxon>Pseudomonadota</taxon>
        <taxon>Gammaproteobacteria</taxon>
        <taxon>Enterobacterales</taxon>
        <taxon>Erwiniaceae</taxon>
        <taxon>Pantoea</taxon>
    </lineage>
</organism>
<dbReference type="InterPro" id="IPR018313">
    <property type="entry name" value="SBP_3_CS"/>
</dbReference>
<dbReference type="EMBL" id="CP024770">
    <property type="protein sequence ID" value="QGY33194.1"/>
    <property type="molecule type" value="Genomic_DNA"/>
</dbReference>
<keyword evidence="3 5" id="KW-0732">Signal</keyword>
<evidence type="ECO:0000256" key="2">
    <source>
        <dbReference type="ARBA" id="ARBA00010333"/>
    </source>
</evidence>
<dbReference type="PROSITE" id="PS01039">
    <property type="entry name" value="SBP_BACTERIAL_3"/>
    <property type="match status" value="1"/>
</dbReference>
<feature type="chain" id="PRO_5025549533" evidence="5">
    <location>
        <begin position="37"/>
        <end position="280"/>
    </location>
</feature>
<dbReference type="GO" id="GO:0030288">
    <property type="term" value="C:outer membrane-bounded periplasmic space"/>
    <property type="evidence" value="ECO:0007669"/>
    <property type="project" value="UniProtKB-ARBA"/>
</dbReference>
<protein>
    <submittedName>
        <fullName evidence="7">Amino acid ABC transporter substrate-binding protein</fullName>
    </submittedName>
</protein>
<proteinExistence type="inferred from homology"/>
<dbReference type="Proteomes" id="UP000502005">
    <property type="component" value="Plasmid pNE1B"/>
</dbReference>
<evidence type="ECO:0000256" key="4">
    <source>
        <dbReference type="RuleBase" id="RU003744"/>
    </source>
</evidence>
<comment type="similarity">
    <text evidence="2 4">Belongs to the bacterial solute-binding protein 3 family.</text>
</comment>
<sequence length="280" mass="30834">MKSHRFWCALSAFIRTGKVFLIFMLFFSQFSHSAFADTLDNIKSKGSMTFGIVTDQPPYGFINEKGQNDGYDIEIARMMAKELGVTPKFVPITASNRIPLLLTGKVDMLICVLGMYPDRAKVIQYLKPYAASAVELYAAKGTNVKSLAELAGHNVAVARGSSVDKMLTSSAPAGTNIQRFDDDSSAIQSLVSGQSDVLAGYSNYFLPLQKASPNKFESKATLEVEYLGIAVRPNQKAYTDWANNFLDKNQTQILANYKKWFGIDRPALPAELPGIPFSVK</sequence>
<feature type="domain" description="Solute-binding protein family 3/N-terminal" evidence="6">
    <location>
        <begin position="47"/>
        <end position="264"/>
    </location>
</feature>
<dbReference type="SMART" id="SM00062">
    <property type="entry name" value="PBPb"/>
    <property type="match status" value="1"/>
</dbReference>
<evidence type="ECO:0000313" key="7">
    <source>
        <dbReference type="EMBL" id="QGY33194.1"/>
    </source>
</evidence>
<name>A0A6B9G6H7_PANCY</name>
<feature type="signal peptide" evidence="5">
    <location>
        <begin position="1"/>
        <end position="36"/>
    </location>
</feature>
<keyword evidence="7" id="KW-0614">Plasmid</keyword>
<reference evidence="7 8" key="1">
    <citation type="submission" date="2017-11" db="EMBL/GenBank/DDBJ databases">
        <title>Genome sequence of Pantoea cypripedii NE1.</title>
        <authorList>
            <person name="Nascimento F.X."/>
        </authorList>
    </citation>
    <scope>NUCLEOTIDE SEQUENCE [LARGE SCALE GENOMIC DNA]</scope>
    <source>
        <strain evidence="7 8">NE1</strain>
        <plasmid evidence="8">pne1b</plasmid>
    </source>
</reference>
<comment type="subcellular location">
    <subcellularLocation>
        <location evidence="1">Cell envelope</location>
    </subcellularLocation>
</comment>
<gene>
    <name evidence="7" type="ORF">CUN67_30255</name>
</gene>
<geneLocation type="plasmid" evidence="8">
    <name>pne1b</name>
</geneLocation>
<dbReference type="SUPFAM" id="SSF53850">
    <property type="entry name" value="Periplasmic binding protein-like II"/>
    <property type="match status" value="1"/>
</dbReference>
<dbReference type="Pfam" id="PF00497">
    <property type="entry name" value="SBP_bac_3"/>
    <property type="match status" value="1"/>
</dbReference>
<dbReference type="PANTHER" id="PTHR35936">
    <property type="entry name" value="MEMBRANE-BOUND LYTIC MUREIN TRANSGLYCOSYLASE F"/>
    <property type="match status" value="1"/>
</dbReference>
<evidence type="ECO:0000313" key="8">
    <source>
        <dbReference type="Proteomes" id="UP000502005"/>
    </source>
</evidence>
<accession>A0A6B9G6H7</accession>
<evidence type="ECO:0000259" key="6">
    <source>
        <dbReference type="SMART" id="SM00062"/>
    </source>
</evidence>
<dbReference type="PANTHER" id="PTHR35936:SF17">
    <property type="entry name" value="ARGININE-BINDING EXTRACELLULAR PROTEIN ARTP"/>
    <property type="match status" value="1"/>
</dbReference>
<dbReference type="InterPro" id="IPR001638">
    <property type="entry name" value="Solute-binding_3/MltF_N"/>
</dbReference>
<evidence type="ECO:0000256" key="5">
    <source>
        <dbReference type="SAM" id="SignalP"/>
    </source>
</evidence>
<evidence type="ECO:0000256" key="3">
    <source>
        <dbReference type="ARBA" id="ARBA00022729"/>
    </source>
</evidence>